<dbReference type="AlphaFoldDB" id="A0A9D2LIJ7"/>
<accession>A0A9D2LIJ7</accession>
<organism evidence="1 2">
    <name type="scientific">Candidatus Oscillibacter excrementigallinarum</name>
    <dbReference type="NCBI Taxonomy" id="2838716"/>
    <lineage>
        <taxon>Bacteria</taxon>
        <taxon>Bacillati</taxon>
        <taxon>Bacillota</taxon>
        <taxon>Clostridia</taxon>
        <taxon>Eubacteriales</taxon>
        <taxon>Oscillospiraceae</taxon>
        <taxon>Oscillibacter</taxon>
    </lineage>
</organism>
<reference evidence="1" key="1">
    <citation type="journal article" date="2021" name="PeerJ">
        <title>Extensive microbial diversity within the chicken gut microbiome revealed by metagenomics and culture.</title>
        <authorList>
            <person name="Gilroy R."/>
            <person name="Ravi A."/>
            <person name="Getino M."/>
            <person name="Pursley I."/>
            <person name="Horton D.L."/>
            <person name="Alikhan N.F."/>
            <person name="Baker D."/>
            <person name="Gharbi K."/>
            <person name="Hall N."/>
            <person name="Watson M."/>
            <person name="Adriaenssens E.M."/>
            <person name="Foster-Nyarko E."/>
            <person name="Jarju S."/>
            <person name="Secka A."/>
            <person name="Antonio M."/>
            <person name="Oren A."/>
            <person name="Chaudhuri R.R."/>
            <person name="La Ragione R."/>
            <person name="Hildebrand F."/>
            <person name="Pallen M.J."/>
        </authorList>
    </citation>
    <scope>NUCLEOTIDE SEQUENCE</scope>
    <source>
        <strain evidence="1">ChiBcec18-1249</strain>
    </source>
</reference>
<protein>
    <submittedName>
        <fullName evidence="1">Uncharacterized protein</fullName>
    </submittedName>
</protein>
<comment type="caution">
    <text evidence="1">The sequence shown here is derived from an EMBL/GenBank/DDBJ whole genome shotgun (WGS) entry which is preliminary data.</text>
</comment>
<dbReference type="Proteomes" id="UP000823824">
    <property type="component" value="Unassembled WGS sequence"/>
</dbReference>
<gene>
    <name evidence="1" type="ORF">H9787_05685</name>
</gene>
<sequence length="146" mass="16390">MWKMIGGLLTLPVLLVLLVLMIFWGSEDYTRLIRLNWELDLPASESCLYETDSGASFGGDGERYHVLAYVDDSGLEEALEREAEPLAPAEEAVTAILDGLSVPADQRPDFSDCRWFTAFRSEDARDDLYLLLNGAGTRLYVIESFF</sequence>
<name>A0A9D2LIJ7_9FIRM</name>
<evidence type="ECO:0000313" key="2">
    <source>
        <dbReference type="Proteomes" id="UP000823824"/>
    </source>
</evidence>
<dbReference type="EMBL" id="DWZJ01000048">
    <property type="protein sequence ID" value="HJB13185.1"/>
    <property type="molecule type" value="Genomic_DNA"/>
</dbReference>
<reference evidence="1" key="2">
    <citation type="submission" date="2021-04" db="EMBL/GenBank/DDBJ databases">
        <authorList>
            <person name="Gilroy R."/>
        </authorList>
    </citation>
    <scope>NUCLEOTIDE SEQUENCE</scope>
    <source>
        <strain evidence="1">ChiBcec18-1249</strain>
    </source>
</reference>
<proteinExistence type="predicted"/>
<evidence type="ECO:0000313" key="1">
    <source>
        <dbReference type="EMBL" id="HJB13185.1"/>
    </source>
</evidence>